<comment type="caution">
    <text evidence="1">The sequence shown here is derived from an EMBL/GenBank/DDBJ whole genome shotgun (WGS) entry which is preliminary data.</text>
</comment>
<dbReference type="GeneID" id="25267175"/>
<protein>
    <recommendedName>
        <fullName evidence="3">FAD/NAD(P)-binding domain-containing protein</fullName>
    </recommendedName>
</protein>
<sequence>MKACIVGTGASGLITGRTLLAFSHDVTVIKRNSEVGGAWIKGLRYLGVTLQAMVCGKEVNVGYSKSACDVAKAWHVLGKALLEYITLPSPFKYLLHRTPMRVIRNALVESFRTAINFQFCLSRLGLHPNKRFATIARASISFATEGFYECACKGTIRDTQYVTIQELRASTSERQRSALLSDDNTFPVVVPGLAFNGYKSSLFCTIASEVAALWVFEYIHSDDAGAAAGTQDADQAQDTFHRLDEHSKDKHAKVTNFVPFSMHAVNELLSDLRLYISMDSRGLLEPLLRRTEGKTLDAAERHWDKTMV</sequence>
<dbReference type="EMBL" id="JMSN01000024">
    <property type="protein sequence ID" value="KDN48536.1"/>
    <property type="molecule type" value="Genomic_DNA"/>
</dbReference>
<gene>
    <name evidence="1" type="ORF">K437DRAFT_293867</name>
</gene>
<accession>A0A066W467</accession>
<reference evidence="1 2" key="1">
    <citation type="submission" date="2014-05" db="EMBL/GenBank/DDBJ databases">
        <title>Draft genome sequence of a rare smut relative, Tilletiaria anomala UBC 951.</title>
        <authorList>
            <consortium name="DOE Joint Genome Institute"/>
            <person name="Toome M."/>
            <person name="Kuo A."/>
            <person name="Henrissat B."/>
            <person name="Lipzen A."/>
            <person name="Tritt A."/>
            <person name="Yoshinaga Y."/>
            <person name="Zane M."/>
            <person name="Barry K."/>
            <person name="Grigoriev I.V."/>
            <person name="Spatafora J.W."/>
            <person name="Aimea M.C."/>
        </authorList>
    </citation>
    <scope>NUCLEOTIDE SEQUENCE [LARGE SCALE GENOMIC DNA]</scope>
    <source>
        <strain evidence="1 2">UBC 951</strain>
    </source>
</reference>
<evidence type="ECO:0000313" key="1">
    <source>
        <dbReference type="EMBL" id="KDN48536.1"/>
    </source>
</evidence>
<proteinExistence type="predicted"/>
<dbReference type="STRING" id="1037660.A0A066W467"/>
<keyword evidence="2" id="KW-1185">Reference proteome</keyword>
<dbReference type="SUPFAM" id="SSF51905">
    <property type="entry name" value="FAD/NAD(P)-binding domain"/>
    <property type="match status" value="2"/>
</dbReference>
<dbReference type="RefSeq" id="XP_013244192.1">
    <property type="nucleotide sequence ID" value="XM_013388738.1"/>
</dbReference>
<dbReference type="HOGENOM" id="CLU_903680_0_0_1"/>
<dbReference type="Proteomes" id="UP000027361">
    <property type="component" value="Unassembled WGS sequence"/>
</dbReference>
<dbReference type="AlphaFoldDB" id="A0A066W467"/>
<dbReference type="InterPro" id="IPR036188">
    <property type="entry name" value="FAD/NAD-bd_sf"/>
</dbReference>
<dbReference type="OrthoDB" id="2915840at2759"/>
<organism evidence="1 2">
    <name type="scientific">Tilletiaria anomala (strain ATCC 24038 / CBS 436.72 / UBC 951)</name>
    <dbReference type="NCBI Taxonomy" id="1037660"/>
    <lineage>
        <taxon>Eukaryota</taxon>
        <taxon>Fungi</taxon>
        <taxon>Dikarya</taxon>
        <taxon>Basidiomycota</taxon>
        <taxon>Ustilaginomycotina</taxon>
        <taxon>Exobasidiomycetes</taxon>
        <taxon>Georgefischeriales</taxon>
        <taxon>Tilletiariaceae</taxon>
        <taxon>Tilletiaria</taxon>
    </lineage>
</organism>
<dbReference type="InParanoid" id="A0A066W467"/>
<name>A0A066W467_TILAU</name>
<dbReference type="Gene3D" id="3.50.50.60">
    <property type="entry name" value="FAD/NAD(P)-binding domain"/>
    <property type="match status" value="1"/>
</dbReference>
<evidence type="ECO:0000313" key="2">
    <source>
        <dbReference type="Proteomes" id="UP000027361"/>
    </source>
</evidence>
<evidence type="ECO:0008006" key="3">
    <source>
        <dbReference type="Google" id="ProtNLM"/>
    </source>
</evidence>